<feature type="compositionally biased region" description="Basic residues" evidence="2">
    <location>
        <begin position="23"/>
        <end position="32"/>
    </location>
</feature>
<feature type="compositionally biased region" description="Basic and acidic residues" evidence="2">
    <location>
        <begin position="136"/>
        <end position="145"/>
    </location>
</feature>
<evidence type="ECO:0000313" key="3">
    <source>
        <dbReference type="EMBL" id="KAK1163424.1"/>
    </source>
</evidence>
<keyword evidence="1" id="KW-0694">RNA-binding</keyword>
<dbReference type="GO" id="GO:0003723">
    <property type="term" value="F:RNA binding"/>
    <property type="evidence" value="ECO:0007669"/>
    <property type="project" value="UniProtKB-KW"/>
</dbReference>
<protein>
    <submittedName>
        <fullName evidence="3">RNA-binding Raly-like protein isoform X1</fullName>
    </submittedName>
</protein>
<evidence type="ECO:0000256" key="2">
    <source>
        <dbReference type="SAM" id="MobiDB-lite"/>
    </source>
</evidence>
<dbReference type="PANTHER" id="PTHR13968:SF33">
    <property type="entry name" value="RRM DOMAIN-CONTAINING PROTEIN"/>
    <property type="match status" value="1"/>
</dbReference>
<dbReference type="AlphaFoldDB" id="A0AAD8D4E7"/>
<feature type="region of interest" description="Disordered" evidence="2">
    <location>
        <begin position="1"/>
        <end position="37"/>
    </location>
</feature>
<feature type="region of interest" description="Disordered" evidence="2">
    <location>
        <begin position="136"/>
        <end position="208"/>
    </location>
</feature>
<keyword evidence="4" id="KW-1185">Reference proteome</keyword>
<dbReference type="InterPro" id="IPR051186">
    <property type="entry name" value="RRM_HNRPC/RALY_subfam"/>
</dbReference>
<feature type="compositionally biased region" description="Low complexity" evidence="2">
    <location>
        <begin position="94"/>
        <end position="105"/>
    </location>
</feature>
<gene>
    <name evidence="3" type="primary">RALYL</name>
    <name evidence="3" type="ORF">AOXY_G16906</name>
</gene>
<feature type="region of interest" description="Disordered" evidence="2">
    <location>
        <begin position="64"/>
        <end position="109"/>
    </location>
</feature>
<sequence>MTLFKSEHRGQRRISMAGELKTSRPRAGHKRPGSTVYGSSFDLDYDCYQDDFYDRVYDYQRVPASLPPASRGPSLPKRPRQSDTAFRRSKESLSSKGRSSSSSNRAKLKADELQTIKRELTLIKVQIDGLLENLDRMDRQRKDQPELDSSAGGSPYRASASSPNGSLPSPSHQRRGQRERGESLELGEASDEDNDTVNNHSSDQEDTM</sequence>
<proteinExistence type="predicted"/>
<dbReference type="GO" id="GO:0005634">
    <property type="term" value="C:nucleus"/>
    <property type="evidence" value="ECO:0007669"/>
    <property type="project" value="TreeGrafter"/>
</dbReference>
<feature type="compositionally biased region" description="Polar residues" evidence="2">
    <location>
        <begin position="159"/>
        <end position="171"/>
    </location>
</feature>
<accession>A0AAD8D4E7</accession>
<name>A0AAD8D4E7_ACIOX</name>
<evidence type="ECO:0000256" key="1">
    <source>
        <dbReference type="ARBA" id="ARBA00022884"/>
    </source>
</evidence>
<reference evidence="3" key="1">
    <citation type="submission" date="2022-02" db="EMBL/GenBank/DDBJ databases">
        <title>Atlantic sturgeon de novo genome assembly.</title>
        <authorList>
            <person name="Stock M."/>
            <person name="Klopp C."/>
            <person name="Guiguen Y."/>
            <person name="Cabau C."/>
            <person name="Parinello H."/>
            <person name="Santidrian Yebra-Pimentel E."/>
            <person name="Kuhl H."/>
            <person name="Dirks R.P."/>
            <person name="Guessner J."/>
            <person name="Wuertz S."/>
            <person name="Du K."/>
            <person name="Schartl M."/>
        </authorList>
    </citation>
    <scope>NUCLEOTIDE SEQUENCE</scope>
    <source>
        <strain evidence="3">STURGEONOMICS-FGT-2020</strain>
        <tissue evidence="3">Whole blood</tissue>
    </source>
</reference>
<dbReference type="EMBL" id="JAGXEW010000015">
    <property type="protein sequence ID" value="KAK1163424.1"/>
    <property type="molecule type" value="Genomic_DNA"/>
</dbReference>
<comment type="caution">
    <text evidence="3">The sequence shown here is derived from an EMBL/GenBank/DDBJ whole genome shotgun (WGS) entry which is preliminary data.</text>
</comment>
<organism evidence="3 4">
    <name type="scientific">Acipenser oxyrinchus oxyrinchus</name>
    <dbReference type="NCBI Taxonomy" id="40147"/>
    <lineage>
        <taxon>Eukaryota</taxon>
        <taxon>Metazoa</taxon>
        <taxon>Chordata</taxon>
        <taxon>Craniata</taxon>
        <taxon>Vertebrata</taxon>
        <taxon>Euteleostomi</taxon>
        <taxon>Actinopterygii</taxon>
        <taxon>Chondrostei</taxon>
        <taxon>Acipenseriformes</taxon>
        <taxon>Acipenseridae</taxon>
        <taxon>Acipenser</taxon>
    </lineage>
</organism>
<evidence type="ECO:0000313" key="4">
    <source>
        <dbReference type="Proteomes" id="UP001230051"/>
    </source>
</evidence>
<dbReference type="Proteomes" id="UP001230051">
    <property type="component" value="Unassembled WGS sequence"/>
</dbReference>
<dbReference type="PANTHER" id="PTHR13968">
    <property type="entry name" value="HETEROGENEOUS NUCLEAR RIBONUCLEOPROTEIN"/>
    <property type="match status" value="1"/>
</dbReference>